<dbReference type="CDD" id="cd05398">
    <property type="entry name" value="NT_ClassII-CCAase"/>
    <property type="match status" value="1"/>
</dbReference>
<dbReference type="GO" id="GO:0000166">
    <property type="term" value="F:nucleotide binding"/>
    <property type="evidence" value="ECO:0007669"/>
    <property type="project" value="UniProtKB-KW"/>
</dbReference>
<evidence type="ECO:0000256" key="6">
    <source>
        <dbReference type="ARBA" id="ARBA00022741"/>
    </source>
</evidence>
<dbReference type="CDD" id="cd00077">
    <property type="entry name" value="HDc"/>
    <property type="match status" value="1"/>
</dbReference>
<name>A0A845QUD4_9CLOT</name>
<keyword evidence="2 9" id="KW-0808">Transferase</keyword>
<dbReference type="InterPro" id="IPR032810">
    <property type="entry name" value="CCA-adding_enz_C"/>
</dbReference>
<dbReference type="Pfam" id="PF13735">
    <property type="entry name" value="tRNA_NucTran2_2"/>
    <property type="match status" value="1"/>
</dbReference>
<dbReference type="OrthoDB" id="9805698at2"/>
<dbReference type="Gene3D" id="1.10.3090.10">
    <property type="entry name" value="cca-adding enzyme, domain 2"/>
    <property type="match status" value="1"/>
</dbReference>
<comment type="similarity">
    <text evidence="9">Belongs to the tRNA nucleotidyltransferase/poly(A) polymerase family.</text>
</comment>
<dbReference type="InterPro" id="IPR002646">
    <property type="entry name" value="PolA_pol_head_dom"/>
</dbReference>
<keyword evidence="7" id="KW-0460">Magnesium</keyword>
<dbReference type="Gene3D" id="3.30.460.10">
    <property type="entry name" value="Beta Polymerase, domain 2"/>
    <property type="match status" value="1"/>
</dbReference>
<dbReference type="InterPro" id="IPR043519">
    <property type="entry name" value="NT_sf"/>
</dbReference>
<dbReference type="Pfam" id="PF12627">
    <property type="entry name" value="PolyA_pol_RNAbd"/>
    <property type="match status" value="1"/>
</dbReference>
<keyword evidence="3" id="KW-0819">tRNA processing</keyword>
<dbReference type="SUPFAM" id="SSF81891">
    <property type="entry name" value="Poly A polymerase C-terminal region-like"/>
    <property type="match status" value="1"/>
</dbReference>
<dbReference type="Gene3D" id="1.10.246.80">
    <property type="match status" value="1"/>
</dbReference>
<evidence type="ECO:0000259" key="12">
    <source>
        <dbReference type="Pfam" id="PF13735"/>
    </source>
</evidence>
<evidence type="ECO:0000313" key="14">
    <source>
        <dbReference type="Proteomes" id="UP000467132"/>
    </source>
</evidence>
<dbReference type="AlphaFoldDB" id="A0A845QUD4"/>
<evidence type="ECO:0000259" key="11">
    <source>
        <dbReference type="Pfam" id="PF12627"/>
    </source>
</evidence>
<dbReference type="InterPro" id="IPR050264">
    <property type="entry name" value="Bact_CCA-adding_enz_type3_sf"/>
</dbReference>
<dbReference type="PANTHER" id="PTHR46173:SF1">
    <property type="entry name" value="CCA TRNA NUCLEOTIDYLTRANSFERASE 1, MITOCHONDRIAL"/>
    <property type="match status" value="1"/>
</dbReference>
<dbReference type="Proteomes" id="UP000467132">
    <property type="component" value="Unassembled WGS sequence"/>
</dbReference>
<dbReference type="GO" id="GO:0008033">
    <property type="term" value="P:tRNA processing"/>
    <property type="evidence" value="ECO:0007669"/>
    <property type="project" value="UniProtKB-KW"/>
</dbReference>
<keyword evidence="4 13" id="KW-0548">Nucleotidyltransferase</keyword>
<evidence type="ECO:0000256" key="7">
    <source>
        <dbReference type="ARBA" id="ARBA00022842"/>
    </source>
</evidence>
<evidence type="ECO:0000256" key="4">
    <source>
        <dbReference type="ARBA" id="ARBA00022695"/>
    </source>
</evidence>
<dbReference type="GO" id="GO:0000049">
    <property type="term" value="F:tRNA binding"/>
    <property type="evidence" value="ECO:0007669"/>
    <property type="project" value="TreeGrafter"/>
</dbReference>
<reference evidence="13 14" key="1">
    <citation type="submission" date="2018-08" db="EMBL/GenBank/DDBJ databases">
        <title>Murine metabolic-syndrome-specific gut microbial biobank.</title>
        <authorList>
            <person name="Liu C."/>
        </authorList>
    </citation>
    <scope>NUCLEOTIDE SEQUENCE [LARGE SCALE GENOMIC DNA]</scope>
    <source>
        <strain evidence="13 14">583</strain>
    </source>
</reference>
<evidence type="ECO:0000256" key="5">
    <source>
        <dbReference type="ARBA" id="ARBA00022723"/>
    </source>
</evidence>
<evidence type="ECO:0000259" key="10">
    <source>
        <dbReference type="Pfam" id="PF01743"/>
    </source>
</evidence>
<accession>A0A845QUD4</accession>
<organism evidence="13 14">
    <name type="scientific">Senegalia massiliensis</name>
    <dbReference type="NCBI Taxonomy" id="1720316"/>
    <lineage>
        <taxon>Bacteria</taxon>
        <taxon>Bacillati</taxon>
        <taxon>Bacillota</taxon>
        <taxon>Clostridia</taxon>
        <taxon>Eubacteriales</taxon>
        <taxon>Clostridiaceae</taxon>
        <taxon>Senegalia</taxon>
    </lineage>
</organism>
<evidence type="ECO:0000256" key="2">
    <source>
        <dbReference type="ARBA" id="ARBA00022679"/>
    </source>
</evidence>
<comment type="caution">
    <text evidence="13">The sequence shown here is derived from an EMBL/GenBank/DDBJ whole genome shotgun (WGS) entry which is preliminary data.</text>
</comment>
<dbReference type="GO" id="GO:0004810">
    <property type="term" value="F:CCA tRNA nucleotidyltransferase activity"/>
    <property type="evidence" value="ECO:0007669"/>
    <property type="project" value="UniProtKB-EC"/>
</dbReference>
<dbReference type="NCBIfam" id="NF009814">
    <property type="entry name" value="PRK13299.1"/>
    <property type="match status" value="1"/>
</dbReference>
<dbReference type="InterPro" id="IPR032828">
    <property type="entry name" value="PolyA_RNA-bd"/>
</dbReference>
<dbReference type="GO" id="GO:0046872">
    <property type="term" value="F:metal ion binding"/>
    <property type="evidence" value="ECO:0007669"/>
    <property type="project" value="UniProtKB-KW"/>
</dbReference>
<comment type="cofactor">
    <cofactor evidence="1">
        <name>Mg(2+)</name>
        <dbReference type="ChEBI" id="CHEBI:18420"/>
    </cofactor>
</comment>
<dbReference type="PANTHER" id="PTHR46173">
    <property type="entry name" value="CCA TRNA NUCLEOTIDYLTRANSFERASE 1, MITOCHONDRIAL"/>
    <property type="match status" value="1"/>
</dbReference>
<feature type="domain" description="CCA-adding enzyme C-terminal" evidence="12">
    <location>
        <begin position="304"/>
        <end position="441"/>
    </location>
</feature>
<evidence type="ECO:0000256" key="1">
    <source>
        <dbReference type="ARBA" id="ARBA00001946"/>
    </source>
</evidence>
<evidence type="ECO:0000256" key="3">
    <source>
        <dbReference type="ARBA" id="ARBA00022694"/>
    </source>
</evidence>
<proteinExistence type="inferred from homology"/>
<keyword evidence="6" id="KW-0547">Nucleotide-binding</keyword>
<keyword evidence="8 9" id="KW-0694">RNA-binding</keyword>
<evidence type="ECO:0000256" key="9">
    <source>
        <dbReference type="RuleBase" id="RU003953"/>
    </source>
</evidence>
<gene>
    <name evidence="13" type="ORF">D3Z33_04580</name>
</gene>
<dbReference type="SUPFAM" id="SSF81301">
    <property type="entry name" value="Nucleotidyltransferase"/>
    <property type="match status" value="1"/>
</dbReference>
<protein>
    <submittedName>
        <fullName evidence="13">CCA tRNA nucleotidyltransferase</fullName>
        <ecNumber evidence="13">2.7.7.72</ecNumber>
    </submittedName>
</protein>
<dbReference type="Pfam" id="PF01743">
    <property type="entry name" value="PolyA_pol"/>
    <property type="match status" value="1"/>
</dbReference>
<evidence type="ECO:0000256" key="8">
    <source>
        <dbReference type="ARBA" id="ARBA00022884"/>
    </source>
</evidence>
<keyword evidence="14" id="KW-1185">Reference proteome</keyword>
<sequence>MKMLKINIPVEVQYILDKLNNKGFEAYIVGGCVRDSFMKRLPNDWDVTTSALPEQILEVFIYEKTIETGKKFGTITVIKNSNPIEITTFRAESEYKDNRRPEKIEFKKDIKEDLKRRDFTINAIAYNPNTGIIDPFGGKEDIRKRVIRSVGNPKERFLEDALRILRAIRFSTQLGFNIEVNTYKSIINLKKKLESISKERIRDEFFKILLSPKPSVGIRLLVDTGLIHYIVPEIVESVDFNQHNPHHDKNVFDHILCVVDNSPRTIENRLSAFLHDIAKPHTFSIDDKGIGHFYNHQKKGSELSKDILKRLNISKKLINTVSVLVKEHMIGHNEFSNKGLKRLINRVGKDDIFKLLDLMRADIKCTNHSEDVENINKLEKRIIHILNKKQPMSTKDLQINGYDLIDLGIPKGPQIGKILNILLEYVLEDESLNTREKLLDIVENIKGD</sequence>
<dbReference type="EC" id="2.7.7.72" evidence="13"/>
<evidence type="ECO:0000313" key="13">
    <source>
        <dbReference type="EMBL" id="NBI06135.1"/>
    </source>
</evidence>
<feature type="domain" description="tRNA nucleotidyltransferase/poly(A) polymerase RNA and SrmB- binding" evidence="11">
    <location>
        <begin position="175"/>
        <end position="234"/>
    </location>
</feature>
<feature type="domain" description="Poly A polymerase head" evidence="10">
    <location>
        <begin position="26"/>
        <end position="148"/>
    </location>
</feature>
<dbReference type="EMBL" id="QXXA01000005">
    <property type="protein sequence ID" value="NBI06135.1"/>
    <property type="molecule type" value="Genomic_DNA"/>
</dbReference>
<keyword evidence="5" id="KW-0479">Metal-binding</keyword>
<dbReference type="InterPro" id="IPR003607">
    <property type="entry name" value="HD/PDEase_dom"/>
</dbReference>